<dbReference type="PANTHER" id="PTHR23517">
    <property type="entry name" value="RESISTANCE PROTEIN MDTM, PUTATIVE-RELATED-RELATED"/>
    <property type="match status" value="1"/>
</dbReference>
<evidence type="ECO:0000256" key="4">
    <source>
        <dbReference type="ARBA" id="ARBA00022692"/>
    </source>
</evidence>
<dbReference type="RefSeq" id="WP_344464538.1">
    <property type="nucleotide sequence ID" value="NZ_BAAANT010000013.1"/>
</dbReference>
<dbReference type="InterPro" id="IPR036259">
    <property type="entry name" value="MFS_trans_sf"/>
</dbReference>
<comment type="subcellular location">
    <subcellularLocation>
        <location evidence="1">Cell membrane</location>
        <topology evidence="1">Multi-pass membrane protein</topology>
    </subcellularLocation>
</comment>
<feature type="transmembrane region" description="Helical" evidence="8">
    <location>
        <begin position="50"/>
        <end position="72"/>
    </location>
</feature>
<keyword evidence="4 8" id="KW-0812">Transmembrane</keyword>
<keyword evidence="5 8" id="KW-1133">Transmembrane helix</keyword>
<keyword evidence="6 8" id="KW-0472">Membrane</keyword>
<keyword evidence="11" id="KW-1185">Reference proteome</keyword>
<dbReference type="Gene3D" id="1.20.1250.20">
    <property type="entry name" value="MFS general substrate transporter like domains"/>
    <property type="match status" value="1"/>
</dbReference>
<feature type="region of interest" description="Disordered" evidence="7">
    <location>
        <begin position="198"/>
        <end position="220"/>
    </location>
</feature>
<reference evidence="10 11" key="1">
    <citation type="journal article" date="2019" name="Int. J. Syst. Evol. Microbiol.">
        <title>The Global Catalogue of Microorganisms (GCM) 10K type strain sequencing project: providing services to taxonomists for standard genome sequencing and annotation.</title>
        <authorList>
            <consortium name="The Broad Institute Genomics Platform"/>
            <consortium name="The Broad Institute Genome Sequencing Center for Infectious Disease"/>
            <person name="Wu L."/>
            <person name="Ma J."/>
        </authorList>
    </citation>
    <scope>NUCLEOTIDE SEQUENCE [LARGE SCALE GENOMIC DNA]</scope>
    <source>
        <strain evidence="10 11">JCM 14560</strain>
    </source>
</reference>
<evidence type="ECO:0000256" key="8">
    <source>
        <dbReference type="SAM" id="Phobius"/>
    </source>
</evidence>
<feature type="transmembrane region" description="Helical" evidence="8">
    <location>
        <begin position="144"/>
        <end position="167"/>
    </location>
</feature>
<feature type="transmembrane region" description="Helical" evidence="8">
    <location>
        <begin position="297"/>
        <end position="316"/>
    </location>
</feature>
<feature type="transmembrane region" description="Helical" evidence="8">
    <location>
        <begin position="173"/>
        <end position="190"/>
    </location>
</feature>
<organism evidence="10 11">
    <name type="scientific">Kitasatospora kazusensis</name>
    <dbReference type="NCBI Taxonomy" id="407974"/>
    <lineage>
        <taxon>Bacteria</taxon>
        <taxon>Bacillati</taxon>
        <taxon>Actinomycetota</taxon>
        <taxon>Actinomycetes</taxon>
        <taxon>Kitasatosporales</taxon>
        <taxon>Streptomycetaceae</taxon>
        <taxon>Kitasatospora</taxon>
    </lineage>
</organism>
<evidence type="ECO:0000256" key="3">
    <source>
        <dbReference type="ARBA" id="ARBA00022475"/>
    </source>
</evidence>
<dbReference type="PANTHER" id="PTHR23517:SF2">
    <property type="entry name" value="MULTIDRUG RESISTANCE PROTEIN MDTH"/>
    <property type="match status" value="1"/>
</dbReference>
<feature type="transmembrane region" description="Helical" evidence="8">
    <location>
        <begin position="396"/>
        <end position="413"/>
    </location>
</feature>
<name>A0ABN2ZI19_9ACTN</name>
<evidence type="ECO:0000259" key="9">
    <source>
        <dbReference type="PROSITE" id="PS50850"/>
    </source>
</evidence>
<dbReference type="Proteomes" id="UP001422759">
    <property type="component" value="Unassembled WGS sequence"/>
</dbReference>
<keyword evidence="3" id="KW-1003">Cell membrane</keyword>
<sequence length="430" mass="43717">MSQTATPVRRSATEQRAAFRPLWIATFVSALGTGLVYPVTAIHIATDLRLGVPAVALFYGTFAVAAGVFGPLGGSLATRFGARLTAVAGGSCQIAAWTIMACVSGMPQVMVVAALSGFGSSLFFPALFSTILSGLPEELRKRTFGFRYTVINLGIAAGAALSGLLVVRAAPSVLFLANAVSFVPVILWVWRHGDGGEAAEPSADAESAEERAEQGAEESAGRSSVWSGAFGIALAVTFLMSAFGAVQLESTVPLILRRLAHESLSVVTVVTVVNAVAVVLLQRVLRARVDRFGNAGAVALSAGLWVAAYAIGLLATGLPGHRSWWGEGLLMCFAVVFAAGEVVAASSLTPLIVGLVAPGAAARATGISGSAWSLGTLAGPAAGSTAVALAGPMGSWGVLAAGGAGALLLGLWLRGHGGGRRRNEGKRHGC</sequence>
<dbReference type="PROSITE" id="PS50850">
    <property type="entry name" value="MFS"/>
    <property type="match status" value="1"/>
</dbReference>
<protein>
    <submittedName>
        <fullName evidence="10">MFS transporter</fullName>
    </submittedName>
</protein>
<feature type="transmembrane region" description="Helical" evidence="8">
    <location>
        <begin position="112"/>
        <end position="132"/>
    </location>
</feature>
<accession>A0ABN2ZI19</accession>
<evidence type="ECO:0000256" key="5">
    <source>
        <dbReference type="ARBA" id="ARBA00022989"/>
    </source>
</evidence>
<feature type="transmembrane region" description="Helical" evidence="8">
    <location>
        <begin position="266"/>
        <end position="285"/>
    </location>
</feature>
<keyword evidence="2" id="KW-0813">Transport</keyword>
<feature type="domain" description="Major facilitator superfamily (MFS) profile" evidence="9">
    <location>
        <begin position="18"/>
        <end position="418"/>
    </location>
</feature>
<dbReference type="InterPro" id="IPR020846">
    <property type="entry name" value="MFS_dom"/>
</dbReference>
<dbReference type="Pfam" id="PF07690">
    <property type="entry name" value="MFS_1"/>
    <property type="match status" value="1"/>
</dbReference>
<evidence type="ECO:0000256" key="6">
    <source>
        <dbReference type="ARBA" id="ARBA00023136"/>
    </source>
</evidence>
<gene>
    <name evidence="10" type="ORF">GCM10009760_27680</name>
</gene>
<evidence type="ECO:0000256" key="7">
    <source>
        <dbReference type="SAM" id="MobiDB-lite"/>
    </source>
</evidence>
<feature type="transmembrane region" description="Helical" evidence="8">
    <location>
        <begin position="21"/>
        <end position="44"/>
    </location>
</feature>
<feature type="transmembrane region" description="Helical" evidence="8">
    <location>
        <begin position="225"/>
        <end position="246"/>
    </location>
</feature>
<comment type="caution">
    <text evidence="10">The sequence shown here is derived from an EMBL/GenBank/DDBJ whole genome shotgun (WGS) entry which is preliminary data.</text>
</comment>
<evidence type="ECO:0000256" key="2">
    <source>
        <dbReference type="ARBA" id="ARBA00022448"/>
    </source>
</evidence>
<evidence type="ECO:0000313" key="10">
    <source>
        <dbReference type="EMBL" id="GAA2142500.1"/>
    </source>
</evidence>
<feature type="transmembrane region" description="Helical" evidence="8">
    <location>
        <begin position="369"/>
        <end position="390"/>
    </location>
</feature>
<dbReference type="InterPro" id="IPR050171">
    <property type="entry name" value="MFS_Transporters"/>
</dbReference>
<feature type="transmembrane region" description="Helical" evidence="8">
    <location>
        <begin position="84"/>
        <end position="106"/>
    </location>
</feature>
<evidence type="ECO:0000313" key="11">
    <source>
        <dbReference type="Proteomes" id="UP001422759"/>
    </source>
</evidence>
<evidence type="ECO:0000256" key="1">
    <source>
        <dbReference type="ARBA" id="ARBA00004651"/>
    </source>
</evidence>
<feature type="transmembrane region" description="Helical" evidence="8">
    <location>
        <begin position="328"/>
        <end position="357"/>
    </location>
</feature>
<proteinExistence type="predicted"/>
<dbReference type="SUPFAM" id="SSF103473">
    <property type="entry name" value="MFS general substrate transporter"/>
    <property type="match status" value="1"/>
</dbReference>
<dbReference type="InterPro" id="IPR011701">
    <property type="entry name" value="MFS"/>
</dbReference>
<dbReference type="EMBL" id="BAAANT010000013">
    <property type="protein sequence ID" value="GAA2142500.1"/>
    <property type="molecule type" value="Genomic_DNA"/>
</dbReference>